<dbReference type="GO" id="GO:0005737">
    <property type="term" value="C:cytoplasm"/>
    <property type="evidence" value="ECO:0007669"/>
    <property type="project" value="TreeGrafter"/>
</dbReference>
<feature type="chain" id="PRO_5024419361" description="Protein-L-isoaspartate O-methyltransferase" evidence="7">
    <location>
        <begin position="21"/>
        <end position="314"/>
    </location>
</feature>
<proteinExistence type="inferred from homology"/>
<dbReference type="Proteomes" id="UP000326939">
    <property type="component" value="Chromosome 12"/>
</dbReference>
<gene>
    <name evidence="8" type="ORF">DKX38_018752</name>
</gene>
<evidence type="ECO:0000256" key="1">
    <source>
        <dbReference type="ARBA" id="ARBA00005369"/>
    </source>
</evidence>
<dbReference type="EC" id="2.1.1.77" evidence="6"/>
<reference evidence="9" key="1">
    <citation type="journal article" date="2019" name="Gigascience">
        <title>De novo genome assembly of the endangered Acer yangbiense, a plant species with extremely small populations endemic to Yunnan Province, China.</title>
        <authorList>
            <person name="Yang J."/>
            <person name="Wariss H.M."/>
            <person name="Tao L."/>
            <person name="Zhang R."/>
            <person name="Yun Q."/>
            <person name="Hollingsworth P."/>
            <person name="Dao Z."/>
            <person name="Luo G."/>
            <person name="Guo H."/>
            <person name="Ma Y."/>
            <person name="Sun W."/>
        </authorList>
    </citation>
    <scope>NUCLEOTIDE SEQUENCE [LARGE SCALE GENOMIC DNA]</scope>
    <source>
        <strain evidence="9">cv. br00</strain>
    </source>
</reference>
<evidence type="ECO:0000313" key="8">
    <source>
        <dbReference type="EMBL" id="KAB5532082.1"/>
    </source>
</evidence>
<dbReference type="PANTHER" id="PTHR11579:SF28">
    <property type="entry name" value="PROTEIN-L-ISOASPARTATE O-METHYLTRANSFERASE 1"/>
    <property type="match status" value="1"/>
</dbReference>
<comment type="catalytic activity">
    <reaction evidence="5 6">
        <text>[protein]-L-isoaspartate + S-adenosyl-L-methionine = [protein]-L-isoaspartate alpha-methyl ester + S-adenosyl-L-homocysteine</text>
        <dbReference type="Rhea" id="RHEA:12705"/>
        <dbReference type="Rhea" id="RHEA-COMP:12143"/>
        <dbReference type="Rhea" id="RHEA-COMP:12144"/>
        <dbReference type="ChEBI" id="CHEBI:57856"/>
        <dbReference type="ChEBI" id="CHEBI:59789"/>
        <dbReference type="ChEBI" id="CHEBI:90596"/>
        <dbReference type="ChEBI" id="CHEBI:90598"/>
        <dbReference type="EC" id="2.1.1.77"/>
    </reaction>
</comment>
<evidence type="ECO:0000313" key="9">
    <source>
        <dbReference type="Proteomes" id="UP000326939"/>
    </source>
</evidence>
<dbReference type="FunFam" id="3.40.50.150:FF:000027">
    <property type="entry name" value="Protein-L-isoaspartate O-methyltransferase"/>
    <property type="match status" value="1"/>
</dbReference>
<evidence type="ECO:0000256" key="7">
    <source>
        <dbReference type="SAM" id="SignalP"/>
    </source>
</evidence>
<dbReference type="SUPFAM" id="SSF53335">
    <property type="entry name" value="S-adenosyl-L-methionine-dependent methyltransferases"/>
    <property type="match status" value="1"/>
</dbReference>
<dbReference type="GO" id="GO:0004719">
    <property type="term" value="F:protein-L-isoaspartate (D-aspartate) O-methyltransferase activity"/>
    <property type="evidence" value="ECO:0007669"/>
    <property type="project" value="UniProtKB-UniRule"/>
</dbReference>
<dbReference type="GO" id="GO:0030091">
    <property type="term" value="P:protein repair"/>
    <property type="evidence" value="ECO:0007669"/>
    <property type="project" value="UniProtKB-ARBA"/>
</dbReference>
<dbReference type="NCBIfam" id="TIGR00080">
    <property type="entry name" value="pimt"/>
    <property type="match status" value="1"/>
</dbReference>
<dbReference type="Pfam" id="PF01135">
    <property type="entry name" value="PCMT"/>
    <property type="match status" value="1"/>
</dbReference>
<evidence type="ECO:0000256" key="3">
    <source>
        <dbReference type="ARBA" id="ARBA00022679"/>
    </source>
</evidence>
<accession>A0A5N5KNV1</accession>
<keyword evidence="9" id="KW-1185">Reference proteome</keyword>
<dbReference type="PANTHER" id="PTHR11579">
    <property type="entry name" value="PROTEIN-L-ISOASPARTATE O-METHYLTRANSFERASE"/>
    <property type="match status" value="1"/>
</dbReference>
<name>A0A5N5KNV1_9ROSI</name>
<dbReference type="AlphaFoldDB" id="A0A5N5KNV1"/>
<sequence length="314" mass="34465">MSMLLMLMPMSLSLPTGVISYGYRNCSPPLKRLLAHCNTTNLHHYHHLRRRNSTFPSQLNTLFSFIFFPRNLTCLLTGNSLFLRMERFGSGSSNNKNKALVEELQNYKIISSKRVSEVMETIDRALFVPDGTPAYVDSPMAIGYNATISAPHMHATCLQLLEENLKSGMHVLDVGSGTGYLTACFALMVGPQGRAVGVEHIQELADSSIKNIKKSAAAPLLKEGSLSIHVGDGRQGWSEFAPYDAIHVGAAAPEIPQPLLDQLKPGGRMVIPVGKMFQDLKVIDKNEDGSISVRSETHVRYVPLTSRGAQLRGC</sequence>
<comment type="caution">
    <text evidence="8">The sequence shown here is derived from an EMBL/GenBank/DDBJ whole genome shotgun (WGS) entry which is preliminary data.</text>
</comment>
<feature type="signal peptide" evidence="7">
    <location>
        <begin position="1"/>
        <end position="20"/>
    </location>
</feature>
<dbReference type="InterPro" id="IPR000682">
    <property type="entry name" value="PCMT"/>
</dbReference>
<organism evidence="8 9">
    <name type="scientific">Salix brachista</name>
    <dbReference type="NCBI Taxonomy" id="2182728"/>
    <lineage>
        <taxon>Eukaryota</taxon>
        <taxon>Viridiplantae</taxon>
        <taxon>Streptophyta</taxon>
        <taxon>Embryophyta</taxon>
        <taxon>Tracheophyta</taxon>
        <taxon>Spermatophyta</taxon>
        <taxon>Magnoliopsida</taxon>
        <taxon>eudicotyledons</taxon>
        <taxon>Gunneridae</taxon>
        <taxon>Pentapetalae</taxon>
        <taxon>rosids</taxon>
        <taxon>fabids</taxon>
        <taxon>Malpighiales</taxon>
        <taxon>Salicaceae</taxon>
        <taxon>Saliceae</taxon>
        <taxon>Salix</taxon>
    </lineage>
</organism>
<comment type="similarity">
    <text evidence="1 6">Belongs to the methyltransferase superfamily. L-isoaspartyl/D-aspartyl protein methyltransferase family.</text>
</comment>
<evidence type="ECO:0000256" key="4">
    <source>
        <dbReference type="ARBA" id="ARBA00022691"/>
    </source>
</evidence>
<dbReference type="CDD" id="cd02440">
    <property type="entry name" value="AdoMet_MTases"/>
    <property type="match status" value="1"/>
</dbReference>
<evidence type="ECO:0000256" key="2">
    <source>
        <dbReference type="ARBA" id="ARBA00022603"/>
    </source>
</evidence>
<protein>
    <recommendedName>
        <fullName evidence="6">Protein-L-isoaspartate O-methyltransferase</fullName>
        <ecNumber evidence="6">2.1.1.77</ecNumber>
    </recommendedName>
</protein>
<dbReference type="InterPro" id="IPR029063">
    <property type="entry name" value="SAM-dependent_MTases_sf"/>
</dbReference>
<dbReference type="GO" id="GO:0032259">
    <property type="term" value="P:methylation"/>
    <property type="evidence" value="ECO:0007669"/>
    <property type="project" value="UniProtKB-KW"/>
</dbReference>
<evidence type="ECO:0000256" key="6">
    <source>
        <dbReference type="RuleBase" id="RU003802"/>
    </source>
</evidence>
<dbReference type="PROSITE" id="PS01279">
    <property type="entry name" value="PCMT"/>
    <property type="match status" value="1"/>
</dbReference>
<keyword evidence="7" id="KW-0732">Signal</keyword>
<keyword evidence="2 6" id="KW-0489">Methyltransferase</keyword>
<keyword evidence="3 6" id="KW-0808">Transferase</keyword>
<dbReference type="Gene3D" id="3.40.50.150">
    <property type="entry name" value="Vaccinia Virus protein VP39"/>
    <property type="match status" value="1"/>
</dbReference>
<keyword evidence="4 6" id="KW-0949">S-adenosyl-L-methionine</keyword>
<dbReference type="EMBL" id="VDCV01000012">
    <property type="protein sequence ID" value="KAB5532082.1"/>
    <property type="molecule type" value="Genomic_DNA"/>
</dbReference>
<evidence type="ECO:0000256" key="5">
    <source>
        <dbReference type="ARBA" id="ARBA00029295"/>
    </source>
</evidence>